<comment type="caution">
    <text evidence="3">The sequence shown here is derived from an EMBL/GenBank/DDBJ whole genome shotgun (WGS) entry which is preliminary data.</text>
</comment>
<proteinExistence type="predicted"/>
<keyword evidence="2" id="KW-0732">Signal</keyword>
<dbReference type="RefSeq" id="WP_270453637.1">
    <property type="nucleotide sequence ID" value="NZ_JADPIE010000003.1"/>
</dbReference>
<dbReference type="AlphaFoldDB" id="A0A931AV60"/>
<evidence type="ECO:0000313" key="3">
    <source>
        <dbReference type="EMBL" id="MBF8436726.1"/>
    </source>
</evidence>
<feature type="signal peptide" evidence="2">
    <location>
        <begin position="1"/>
        <end position="24"/>
    </location>
</feature>
<gene>
    <name evidence="3" type="ORF">I0Q91_06545</name>
</gene>
<reference evidence="3" key="1">
    <citation type="submission" date="2020-11" db="EMBL/GenBank/DDBJ databases">
        <title>Halonatronomonas betainensis gen. nov., sp. nov. a novel haloalkaliphilic representative of the family Halanaerobiacae capable of betaine degradation.</title>
        <authorList>
            <person name="Boltyanskaya Y."/>
            <person name="Kevbrin V."/>
            <person name="Detkova E."/>
            <person name="Grouzdev D.S."/>
            <person name="Koziaeva V."/>
            <person name="Zhilina T."/>
        </authorList>
    </citation>
    <scope>NUCLEOTIDE SEQUENCE</scope>
    <source>
        <strain evidence="3">Z-7014</strain>
    </source>
</reference>
<dbReference type="Proteomes" id="UP000621436">
    <property type="component" value="Unassembled WGS sequence"/>
</dbReference>
<evidence type="ECO:0000256" key="1">
    <source>
        <dbReference type="SAM" id="MobiDB-lite"/>
    </source>
</evidence>
<feature type="region of interest" description="Disordered" evidence="1">
    <location>
        <begin position="44"/>
        <end position="69"/>
    </location>
</feature>
<evidence type="ECO:0000313" key="4">
    <source>
        <dbReference type="Proteomes" id="UP000621436"/>
    </source>
</evidence>
<dbReference type="EMBL" id="JADPIE010000003">
    <property type="protein sequence ID" value="MBF8436726.1"/>
    <property type="molecule type" value="Genomic_DNA"/>
</dbReference>
<sequence length="69" mass="7379">MLKKATVLLIVFTLIVSFSMTSFASNSNDIVQFENGERVIYNPAEPEANGYSGSGNGHGPNNPLYVAGE</sequence>
<protein>
    <submittedName>
        <fullName evidence="3">Uncharacterized protein</fullName>
    </submittedName>
</protein>
<feature type="chain" id="PRO_5037059983" evidence="2">
    <location>
        <begin position="25"/>
        <end position="69"/>
    </location>
</feature>
<accession>A0A931AV60</accession>
<keyword evidence="4" id="KW-1185">Reference proteome</keyword>
<name>A0A931AV60_9FIRM</name>
<organism evidence="3 4">
    <name type="scientific">Halonatronomonas betaini</name>
    <dbReference type="NCBI Taxonomy" id="2778430"/>
    <lineage>
        <taxon>Bacteria</taxon>
        <taxon>Bacillati</taxon>
        <taxon>Bacillota</taxon>
        <taxon>Clostridia</taxon>
        <taxon>Halanaerobiales</taxon>
        <taxon>Halarsenatibacteraceae</taxon>
        <taxon>Halonatronomonas</taxon>
    </lineage>
</organism>
<evidence type="ECO:0000256" key="2">
    <source>
        <dbReference type="SAM" id="SignalP"/>
    </source>
</evidence>